<dbReference type="RefSeq" id="WP_017213696.1">
    <property type="nucleotide sequence ID" value="NZ_AKWY02000016.1"/>
</dbReference>
<gene>
    <name evidence="3" type="ORF">LEP1GSC059_0694</name>
    <name evidence="2" type="ORF">LEP1GSC059_2368</name>
    <name evidence="5" type="ORF">LEP1GSC059_3189</name>
    <name evidence="4" type="ORF">LEP1GSC059_3659</name>
</gene>
<dbReference type="EMBL" id="AKWY02000034">
    <property type="protein sequence ID" value="EQA69649.1"/>
    <property type="molecule type" value="Genomic_DNA"/>
</dbReference>
<feature type="compositionally biased region" description="Basic and acidic residues" evidence="1">
    <location>
        <begin position="1"/>
        <end position="13"/>
    </location>
</feature>
<evidence type="ECO:0000313" key="3">
    <source>
        <dbReference type="EMBL" id="EQA70284.1"/>
    </source>
</evidence>
<dbReference type="EMBL" id="AKWY02000018">
    <property type="protein sequence ID" value="EQA72332.1"/>
    <property type="molecule type" value="Genomic_DNA"/>
</dbReference>
<proteinExistence type="predicted"/>
<sequence>MNNERDPIAKRNVAEYTGQTVQRKSESKTESIPSDDPILVEIDDDAKVATIQFVDGHSYKLQHPGNRKALRWRQESISLTDGLNQDKLLDKFFKFCVKPVSHNFEPTLDNIEPNHVEVWLRMANRFLKWELE</sequence>
<dbReference type="GeneID" id="23204050"/>
<dbReference type="EMBL" id="AKWY02000016">
    <property type="protein sequence ID" value="EQA72517.1"/>
    <property type="molecule type" value="Genomic_DNA"/>
</dbReference>
<comment type="caution">
    <text evidence="3">The sequence shown here is derived from an EMBL/GenBank/DDBJ whole genome shotgun (WGS) entry which is preliminary data.</text>
</comment>
<evidence type="ECO:0000313" key="6">
    <source>
        <dbReference type="Proteomes" id="UP000015442"/>
    </source>
</evidence>
<evidence type="ECO:0000313" key="2">
    <source>
        <dbReference type="EMBL" id="EQA69649.1"/>
    </source>
</evidence>
<dbReference type="AlphaFoldDB" id="T0FJM5"/>
<evidence type="ECO:0000256" key="1">
    <source>
        <dbReference type="SAM" id="MobiDB-lite"/>
    </source>
</evidence>
<dbReference type="Proteomes" id="UP000015442">
    <property type="component" value="Unassembled WGS sequence"/>
</dbReference>
<name>T0FJM5_9LEPT</name>
<dbReference type="EMBL" id="AKWY02000031">
    <property type="protein sequence ID" value="EQA70284.1"/>
    <property type="molecule type" value="Genomic_DNA"/>
</dbReference>
<accession>T0FJM5</accession>
<organism evidence="3 6">
    <name type="scientific">Leptospira noguchii serovar Panama str. CZ214</name>
    <dbReference type="NCBI Taxonomy" id="1001595"/>
    <lineage>
        <taxon>Bacteria</taxon>
        <taxon>Pseudomonadati</taxon>
        <taxon>Spirochaetota</taxon>
        <taxon>Spirochaetia</taxon>
        <taxon>Leptospirales</taxon>
        <taxon>Leptospiraceae</taxon>
        <taxon>Leptospira</taxon>
    </lineage>
</organism>
<feature type="region of interest" description="Disordered" evidence="1">
    <location>
        <begin position="1"/>
        <end position="35"/>
    </location>
</feature>
<protein>
    <submittedName>
        <fullName evidence="3">Uncharacterized protein</fullName>
    </submittedName>
</protein>
<evidence type="ECO:0000313" key="4">
    <source>
        <dbReference type="EMBL" id="EQA72332.1"/>
    </source>
</evidence>
<evidence type="ECO:0000313" key="5">
    <source>
        <dbReference type="EMBL" id="EQA72517.1"/>
    </source>
</evidence>
<dbReference type="NCBIfam" id="NF047522">
    <property type="entry name" value="LIC_12613_fam"/>
    <property type="match status" value="1"/>
</dbReference>
<reference evidence="3 6" key="1">
    <citation type="submission" date="2013-05" db="EMBL/GenBank/DDBJ databases">
        <authorList>
            <person name="Harkins D.M."/>
            <person name="Durkin A.S."/>
            <person name="Brinkac L.M."/>
            <person name="Haft D.H."/>
            <person name="Selengut J.D."/>
            <person name="Sanka R."/>
            <person name="DePew J."/>
            <person name="Purushe J."/>
            <person name="Hartskeerl R.A."/>
            <person name="Ahmed A."/>
            <person name="van der Linden H."/>
            <person name="Goris M.G.A."/>
            <person name="Vinetz J.M."/>
            <person name="Sutton G.G."/>
            <person name="Nierman W.C."/>
            <person name="Fouts D.E."/>
        </authorList>
    </citation>
    <scope>NUCLEOTIDE SEQUENCE [LARGE SCALE GENOMIC DNA]</scope>
    <source>
        <strain evidence="3 6">CZ214</strain>
    </source>
</reference>